<dbReference type="Gene3D" id="3.40.50.1010">
    <property type="entry name" value="5'-nuclease"/>
    <property type="match status" value="1"/>
</dbReference>
<dbReference type="EMBL" id="CP000360">
    <property type="protein sequence ID" value="ABF43130.1"/>
    <property type="molecule type" value="Genomic_DNA"/>
</dbReference>
<evidence type="ECO:0000313" key="2">
    <source>
        <dbReference type="Proteomes" id="UP000002432"/>
    </source>
</evidence>
<reference evidence="1 2" key="1">
    <citation type="journal article" date="2009" name="Appl. Environ. Microbiol.">
        <title>Three genomes from the phylum Acidobacteria provide insight into the lifestyles of these microorganisms in soils.</title>
        <authorList>
            <person name="Ward N.L."/>
            <person name="Challacombe J.F."/>
            <person name="Janssen P.H."/>
            <person name="Henrissat B."/>
            <person name="Coutinho P.M."/>
            <person name="Wu M."/>
            <person name="Xie G."/>
            <person name="Haft D.H."/>
            <person name="Sait M."/>
            <person name="Badger J."/>
            <person name="Barabote R.D."/>
            <person name="Bradley B."/>
            <person name="Brettin T.S."/>
            <person name="Brinkac L.M."/>
            <person name="Bruce D."/>
            <person name="Creasy T."/>
            <person name="Daugherty S.C."/>
            <person name="Davidsen T.M."/>
            <person name="DeBoy R.T."/>
            <person name="Detter J.C."/>
            <person name="Dodson R.J."/>
            <person name="Durkin A.S."/>
            <person name="Ganapathy A."/>
            <person name="Gwinn-Giglio M."/>
            <person name="Han C.S."/>
            <person name="Khouri H."/>
            <person name="Kiss H."/>
            <person name="Kothari S.P."/>
            <person name="Madupu R."/>
            <person name="Nelson K.E."/>
            <person name="Nelson W.C."/>
            <person name="Paulsen I."/>
            <person name="Penn K."/>
            <person name="Ren Q."/>
            <person name="Rosovitz M.J."/>
            <person name="Selengut J.D."/>
            <person name="Shrivastava S."/>
            <person name="Sullivan S.A."/>
            <person name="Tapia R."/>
            <person name="Thompson L.S."/>
            <person name="Watkins K.L."/>
            <person name="Yang Q."/>
            <person name="Yu C."/>
            <person name="Zafar N."/>
            <person name="Zhou L."/>
            <person name="Kuske C.R."/>
        </authorList>
    </citation>
    <scope>NUCLEOTIDE SEQUENCE [LARGE SCALE GENOMIC DNA]</scope>
    <source>
        <strain evidence="1 2">Ellin345</strain>
    </source>
</reference>
<sequence>MWRLDERIVRNYSSRTHSRNLQNSNGCKSRAPPSLVDEIMRDLIVYPVTVQIAQLAGRIEGEQAARGIAISFQDLLIGATALDLGFELVMLNLRHFQLIPNLTVRQL</sequence>
<accession>Q1IJ20</accession>
<dbReference type="eggNOG" id="COG1487">
    <property type="taxonomic scope" value="Bacteria"/>
</dbReference>
<keyword evidence="2" id="KW-1185">Reference proteome</keyword>
<dbReference type="KEGG" id="aba:Acid345_4130"/>
<evidence type="ECO:0008006" key="3">
    <source>
        <dbReference type="Google" id="ProtNLM"/>
    </source>
</evidence>
<dbReference type="AlphaFoldDB" id="Q1IJ20"/>
<dbReference type="SUPFAM" id="SSF88723">
    <property type="entry name" value="PIN domain-like"/>
    <property type="match status" value="1"/>
</dbReference>
<organism evidence="1 2">
    <name type="scientific">Koribacter versatilis (strain Ellin345)</name>
    <dbReference type="NCBI Taxonomy" id="204669"/>
    <lineage>
        <taxon>Bacteria</taxon>
        <taxon>Pseudomonadati</taxon>
        <taxon>Acidobacteriota</taxon>
        <taxon>Terriglobia</taxon>
        <taxon>Terriglobales</taxon>
        <taxon>Candidatus Korobacteraceae</taxon>
        <taxon>Candidatus Korobacter</taxon>
    </lineage>
</organism>
<evidence type="ECO:0000313" key="1">
    <source>
        <dbReference type="EMBL" id="ABF43130.1"/>
    </source>
</evidence>
<proteinExistence type="predicted"/>
<gene>
    <name evidence="1" type="ordered locus">Acid345_4130</name>
</gene>
<protein>
    <recommendedName>
        <fullName evidence="3">PIN domain-containing protein</fullName>
    </recommendedName>
</protein>
<dbReference type="CDD" id="cd09881">
    <property type="entry name" value="PIN_VapC4-5_FitB-like"/>
    <property type="match status" value="1"/>
</dbReference>
<dbReference type="HOGENOM" id="CLU_2206574_0_0_0"/>
<dbReference type="EnsemblBacteria" id="ABF43130">
    <property type="protein sequence ID" value="ABF43130"/>
    <property type="gene ID" value="Acid345_4130"/>
</dbReference>
<dbReference type="Proteomes" id="UP000002432">
    <property type="component" value="Chromosome"/>
</dbReference>
<name>Q1IJ20_KORVE</name>
<dbReference type="STRING" id="204669.Acid345_4130"/>
<dbReference type="InterPro" id="IPR029060">
    <property type="entry name" value="PIN-like_dom_sf"/>
</dbReference>